<dbReference type="SUPFAM" id="SSF88659">
    <property type="entry name" value="Sigma3 and sigma4 domains of RNA polymerase sigma factors"/>
    <property type="match status" value="1"/>
</dbReference>
<keyword evidence="8" id="KW-1185">Reference proteome</keyword>
<dbReference type="EMBL" id="JBHUKU010000002">
    <property type="protein sequence ID" value="MFD2457280.1"/>
    <property type="molecule type" value="Genomic_DNA"/>
</dbReference>
<dbReference type="NCBIfam" id="TIGR02937">
    <property type="entry name" value="sigma70-ECF"/>
    <property type="match status" value="1"/>
</dbReference>
<dbReference type="InterPro" id="IPR036388">
    <property type="entry name" value="WH-like_DNA-bd_sf"/>
</dbReference>
<sequence length="195" mass="21543">MGKRASLSAHEGGGAEPDLAGLLLRVATGDEAAFAEVYDLMAGAVLGLAVRMMRDRAQAEEVAQEALVDVWRRAAHYSPERGSARAWVLTIAHRRAVDRIRSEYAAEHREDRAGRLEERRPFDAVSESALANLEHERVRGCLSALTELQRESIVLAYYNGYTYVEAARVLRTPAGTVKTRIRDGLIRLRDCLGVA</sequence>
<dbReference type="Pfam" id="PF08281">
    <property type="entry name" value="Sigma70_r4_2"/>
    <property type="match status" value="1"/>
</dbReference>
<dbReference type="NCBIfam" id="NF007228">
    <property type="entry name" value="PRK09646.1"/>
    <property type="match status" value="1"/>
</dbReference>
<dbReference type="PANTHER" id="PTHR43133:SF66">
    <property type="entry name" value="ECF RNA POLYMERASE SIGMA FACTOR SIGK"/>
    <property type="match status" value="1"/>
</dbReference>
<keyword evidence="4" id="KW-0804">Transcription</keyword>
<dbReference type="InterPro" id="IPR007627">
    <property type="entry name" value="RNA_pol_sigma70_r2"/>
</dbReference>
<proteinExistence type="inferred from homology"/>
<dbReference type="Pfam" id="PF04542">
    <property type="entry name" value="Sigma70_r2"/>
    <property type="match status" value="1"/>
</dbReference>
<feature type="domain" description="RNA polymerase sigma-70 region 2" evidence="5">
    <location>
        <begin position="42"/>
        <end position="103"/>
    </location>
</feature>
<evidence type="ECO:0000259" key="5">
    <source>
        <dbReference type="Pfam" id="PF04542"/>
    </source>
</evidence>
<feature type="domain" description="RNA polymerase sigma factor 70 region 4 type 2" evidence="6">
    <location>
        <begin position="136"/>
        <end position="188"/>
    </location>
</feature>
<evidence type="ECO:0000259" key="6">
    <source>
        <dbReference type="Pfam" id="PF08281"/>
    </source>
</evidence>
<reference evidence="8" key="1">
    <citation type="journal article" date="2019" name="Int. J. Syst. Evol. Microbiol.">
        <title>The Global Catalogue of Microorganisms (GCM) 10K type strain sequencing project: providing services to taxonomists for standard genome sequencing and annotation.</title>
        <authorList>
            <consortium name="The Broad Institute Genomics Platform"/>
            <consortium name="The Broad Institute Genome Sequencing Center for Infectious Disease"/>
            <person name="Wu L."/>
            <person name="Ma J."/>
        </authorList>
    </citation>
    <scope>NUCLEOTIDE SEQUENCE [LARGE SCALE GENOMIC DNA]</scope>
    <source>
        <strain evidence="8">CGMCC 4.7643</strain>
    </source>
</reference>
<dbReference type="Gene3D" id="1.10.1740.10">
    <property type="match status" value="1"/>
</dbReference>
<dbReference type="Gene3D" id="1.10.10.10">
    <property type="entry name" value="Winged helix-like DNA-binding domain superfamily/Winged helix DNA-binding domain"/>
    <property type="match status" value="1"/>
</dbReference>
<dbReference type="Proteomes" id="UP001597419">
    <property type="component" value="Unassembled WGS sequence"/>
</dbReference>
<dbReference type="RefSeq" id="WP_345388449.1">
    <property type="nucleotide sequence ID" value="NZ_BAABHG010000003.1"/>
</dbReference>
<accession>A0ABW5GAE3</accession>
<keyword evidence="2" id="KW-0805">Transcription regulation</keyword>
<dbReference type="InterPro" id="IPR013325">
    <property type="entry name" value="RNA_pol_sigma_r2"/>
</dbReference>
<keyword evidence="3" id="KW-0731">Sigma factor</keyword>
<dbReference type="PANTHER" id="PTHR43133">
    <property type="entry name" value="RNA POLYMERASE ECF-TYPE SIGMA FACTO"/>
    <property type="match status" value="1"/>
</dbReference>
<dbReference type="InterPro" id="IPR014284">
    <property type="entry name" value="RNA_pol_sigma-70_dom"/>
</dbReference>
<protein>
    <submittedName>
        <fullName evidence="7">ECF RNA polymerase sigma factor SigK</fullName>
    </submittedName>
</protein>
<dbReference type="InterPro" id="IPR013324">
    <property type="entry name" value="RNA_pol_sigma_r3/r4-like"/>
</dbReference>
<comment type="caution">
    <text evidence="7">The sequence shown here is derived from an EMBL/GenBank/DDBJ whole genome shotgun (WGS) entry which is preliminary data.</text>
</comment>
<evidence type="ECO:0000313" key="7">
    <source>
        <dbReference type="EMBL" id="MFD2457280.1"/>
    </source>
</evidence>
<comment type="similarity">
    <text evidence="1">Belongs to the sigma-70 factor family. ECF subfamily.</text>
</comment>
<dbReference type="InterPro" id="IPR013249">
    <property type="entry name" value="RNA_pol_sigma70_r4_t2"/>
</dbReference>
<evidence type="ECO:0000256" key="4">
    <source>
        <dbReference type="ARBA" id="ARBA00023163"/>
    </source>
</evidence>
<dbReference type="SUPFAM" id="SSF88946">
    <property type="entry name" value="Sigma2 domain of RNA polymerase sigma factors"/>
    <property type="match status" value="1"/>
</dbReference>
<evidence type="ECO:0000313" key="8">
    <source>
        <dbReference type="Proteomes" id="UP001597419"/>
    </source>
</evidence>
<evidence type="ECO:0000256" key="2">
    <source>
        <dbReference type="ARBA" id="ARBA00023015"/>
    </source>
</evidence>
<dbReference type="CDD" id="cd06171">
    <property type="entry name" value="Sigma70_r4"/>
    <property type="match status" value="1"/>
</dbReference>
<dbReference type="InterPro" id="IPR039425">
    <property type="entry name" value="RNA_pol_sigma-70-like"/>
</dbReference>
<name>A0ABW5GAE3_9PSEU</name>
<organism evidence="7 8">
    <name type="scientific">Amycolatopsis samaneae</name>
    <dbReference type="NCBI Taxonomy" id="664691"/>
    <lineage>
        <taxon>Bacteria</taxon>
        <taxon>Bacillati</taxon>
        <taxon>Actinomycetota</taxon>
        <taxon>Actinomycetes</taxon>
        <taxon>Pseudonocardiales</taxon>
        <taxon>Pseudonocardiaceae</taxon>
        <taxon>Amycolatopsis</taxon>
    </lineage>
</organism>
<gene>
    <name evidence="7" type="primary">sigK</name>
    <name evidence="7" type="ORF">ACFSYJ_01655</name>
</gene>
<evidence type="ECO:0000256" key="3">
    <source>
        <dbReference type="ARBA" id="ARBA00023082"/>
    </source>
</evidence>
<evidence type="ECO:0000256" key="1">
    <source>
        <dbReference type="ARBA" id="ARBA00010641"/>
    </source>
</evidence>